<keyword evidence="2" id="KW-1185">Reference proteome</keyword>
<organism evidence="1 2">
    <name type="scientific">Streptomyces chengmaiensis</name>
    <dbReference type="NCBI Taxonomy" id="3040919"/>
    <lineage>
        <taxon>Bacteria</taxon>
        <taxon>Bacillati</taxon>
        <taxon>Actinomycetota</taxon>
        <taxon>Actinomycetes</taxon>
        <taxon>Kitasatosporales</taxon>
        <taxon>Streptomycetaceae</taxon>
        <taxon>Streptomyces</taxon>
    </lineage>
</organism>
<dbReference type="RefSeq" id="WP_279928567.1">
    <property type="nucleotide sequence ID" value="NZ_JARWBG010000015.1"/>
</dbReference>
<dbReference type="Gene3D" id="1.10.287.1080">
    <property type="entry name" value="MazG-like"/>
    <property type="match status" value="1"/>
</dbReference>
<dbReference type="Proteomes" id="UP001223144">
    <property type="component" value="Unassembled WGS sequence"/>
</dbReference>
<evidence type="ECO:0000313" key="1">
    <source>
        <dbReference type="EMBL" id="MDH2390130.1"/>
    </source>
</evidence>
<reference evidence="1 2" key="1">
    <citation type="submission" date="2023-04" db="EMBL/GenBank/DDBJ databases">
        <title>Streptomyces chengmaiensis sp. nov. isolated from the stem of mangrove plant in Hainan.</title>
        <authorList>
            <person name="Huang X."/>
            <person name="Zhou S."/>
            <person name="Chu X."/>
            <person name="Xie Y."/>
            <person name="Lin Y."/>
        </authorList>
    </citation>
    <scope>NUCLEOTIDE SEQUENCE [LARGE SCALE GENOMIC DNA]</scope>
    <source>
        <strain evidence="1 2">HNM0663</strain>
    </source>
</reference>
<sequence length="54" mass="5915">MRCTLVADVFLYLVVIAEMQGGDLGAEDKRKIEKNAARVYTAGPNGTLLRTSEE</sequence>
<proteinExistence type="predicted"/>
<dbReference type="EMBL" id="JARWBG010000015">
    <property type="protein sequence ID" value="MDH2390130.1"/>
    <property type="molecule type" value="Genomic_DNA"/>
</dbReference>
<accession>A0ABT6HP79</accession>
<dbReference type="SUPFAM" id="SSF101386">
    <property type="entry name" value="all-alpha NTP pyrophosphatases"/>
    <property type="match status" value="1"/>
</dbReference>
<protein>
    <submittedName>
        <fullName evidence="1">Uncharacterized protein</fullName>
    </submittedName>
</protein>
<gene>
    <name evidence="1" type="ORF">QCN29_15285</name>
</gene>
<comment type="caution">
    <text evidence="1">The sequence shown here is derived from an EMBL/GenBank/DDBJ whole genome shotgun (WGS) entry which is preliminary data.</text>
</comment>
<evidence type="ECO:0000313" key="2">
    <source>
        <dbReference type="Proteomes" id="UP001223144"/>
    </source>
</evidence>
<name>A0ABT6HP79_9ACTN</name>